<accession>A0A7Y9XVS2</accession>
<dbReference type="InterPro" id="IPR025110">
    <property type="entry name" value="AMP-bd_C"/>
</dbReference>
<dbReference type="GO" id="GO:0006631">
    <property type="term" value="P:fatty acid metabolic process"/>
    <property type="evidence" value="ECO:0007669"/>
    <property type="project" value="TreeGrafter"/>
</dbReference>
<name>A0A7Y9XVS2_9SPHN</name>
<reference evidence="5 6" key="1">
    <citation type="submission" date="2020-07" db="EMBL/GenBank/DDBJ databases">
        <title>Genomic Encyclopedia of Type Strains, Phase IV (KMG-IV): sequencing the most valuable type-strain genomes for metagenomic binning, comparative biology and taxonomic classification.</title>
        <authorList>
            <person name="Goeker M."/>
        </authorList>
    </citation>
    <scope>NUCLEOTIDE SEQUENCE [LARGE SCALE GENOMIC DNA]</scope>
    <source>
        <strain evidence="5 6">DSM 29043</strain>
    </source>
</reference>
<dbReference type="PROSITE" id="PS00455">
    <property type="entry name" value="AMP_BINDING"/>
    <property type="match status" value="1"/>
</dbReference>
<dbReference type="AlphaFoldDB" id="A0A7Y9XVS2"/>
<dbReference type="Pfam" id="PF00501">
    <property type="entry name" value="AMP-binding"/>
    <property type="match status" value="1"/>
</dbReference>
<evidence type="ECO:0000313" key="5">
    <source>
        <dbReference type="EMBL" id="NYH95516.1"/>
    </source>
</evidence>
<sequence length="458" mass="49124">MAMLLGNRPEFVIALYAITRLGAVAVPVGIREQAPGLAYITRQSGARLILHEPSLTDILPPDVPALAMECGDTRKNLDSLAQADGSADFECPKDDDTALIMYTSGTTGQPKGALVAHVALVHVGAIYAMCMDLDAADRSVCVVPLSHITGITATLCAMAFARGCSIIIPQFEAEHFVRTAECEAMTHTLLVPAMYKLILDRVNLASYDLSRWRIGAFGGAPMPVPTIVELKRKLPALDLMNCYGATETCGAVTIMPAEHAEHRSGSVGFPVPGTSFRVIGEGGEELGPDQEGELCIAGPTVAPGYWGNPDATAASFDQGYWQSGDLGKVDEDGFVYVLDRLKDMINRGGYKIFTAEVESVLAEHPSVTEAALIAKPCPVLGERVHAFVSVPLSASCPESRELQEFCAARMADYKVPESFTIGHDPLPRNLNGKILKKELRKIFEALPSAPANDRTARE</sequence>
<dbReference type="SUPFAM" id="SSF56801">
    <property type="entry name" value="Acetyl-CoA synthetase-like"/>
    <property type="match status" value="1"/>
</dbReference>
<keyword evidence="6" id="KW-1185">Reference proteome</keyword>
<dbReference type="InterPro" id="IPR020845">
    <property type="entry name" value="AMP-binding_CS"/>
</dbReference>
<feature type="domain" description="AMP-dependent synthetase/ligase" evidence="3">
    <location>
        <begin position="2"/>
        <end position="306"/>
    </location>
</feature>
<dbReference type="Gene3D" id="3.40.50.12780">
    <property type="entry name" value="N-terminal domain of ligase-like"/>
    <property type="match status" value="1"/>
</dbReference>
<proteinExistence type="inferred from homology"/>
<organism evidence="5 6">
    <name type="scientific">Novosphingobium marinum</name>
    <dbReference type="NCBI Taxonomy" id="1514948"/>
    <lineage>
        <taxon>Bacteria</taxon>
        <taxon>Pseudomonadati</taxon>
        <taxon>Pseudomonadota</taxon>
        <taxon>Alphaproteobacteria</taxon>
        <taxon>Sphingomonadales</taxon>
        <taxon>Sphingomonadaceae</taxon>
        <taxon>Novosphingobium</taxon>
    </lineage>
</organism>
<dbReference type="Pfam" id="PF13193">
    <property type="entry name" value="AMP-binding_C"/>
    <property type="match status" value="1"/>
</dbReference>
<evidence type="ECO:0000259" key="4">
    <source>
        <dbReference type="Pfam" id="PF13193"/>
    </source>
</evidence>
<gene>
    <name evidence="5" type="ORF">FHS75_001835</name>
</gene>
<evidence type="ECO:0000313" key="6">
    <source>
        <dbReference type="Proteomes" id="UP000522081"/>
    </source>
</evidence>
<evidence type="ECO:0000259" key="3">
    <source>
        <dbReference type="Pfam" id="PF00501"/>
    </source>
</evidence>
<dbReference type="InterPro" id="IPR042099">
    <property type="entry name" value="ANL_N_sf"/>
</dbReference>
<keyword evidence="2 5" id="KW-0436">Ligase</keyword>
<protein>
    <submittedName>
        <fullName evidence="5">Acyl-CoA synthetase (AMP-forming)/AMP-acid ligase II</fullName>
    </submittedName>
</protein>
<comment type="caution">
    <text evidence="5">The sequence shown here is derived from an EMBL/GenBank/DDBJ whole genome shotgun (WGS) entry which is preliminary data.</text>
</comment>
<dbReference type="InterPro" id="IPR045851">
    <property type="entry name" value="AMP-bd_C_sf"/>
</dbReference>
<dbReference type="PANTHER" id="PTHR43201">
    <property type="entry name" value="ACYL-COA SYNTHETASE"/>
    <property type="match status" value="1"/>
</dbReference>
<dbReference type="PANTHER" id="PTHR43201:SF5">
    <property type="entry name" value="MEDIUM-CHAIN ACYL-COA LIGASE ACSF2, MITOCHONDRIAL"/>
    <property type="match status" value="1"/>
</dbReference>
<dbReference type="Proteomes" id="UP000522081">
    <property type="component" value="Unassembled WGS sequence"/>
</dbReference>
<dbReference type="EMBL" id="JACBZF010000002">
    <property type="protein sequence ID" value="NYH95516.1"/>
    <property type="molecule type" value="Genomic_DNA"/>
</dbReference>
<evidence type="ECO:0000256" key="2">
    <source>
        <dbReference type="ARBA" id="ARBA00022598"/>
    </source>
</evidence>
<dbReference type="Gene3D" id="3.30.300.30">
    <property type="match status" value="1"/>
</dbReference>
<comment type="similarity">
    <text evidence="1">Belongs to the ATP-dependent AMP-binding enzyme family.</text>
</comment>
<dbReference type="InterPro" id="IPR000873">
    <property type="entry name" value="AMP-dep_synth/lig_dom"/>
</dbReference>
<dbReference type="GO" id="GO:0031956">
    <property type="term" value="F:medium-chain fatty acid-CoA ligase activity"/>
    <property type="evidence" value="ECO:0007669"/>
    <property type="project" value="TreeGrafter"/>
</dbReference>
<evidence type="ECO:0000256" key="1">
    <source>
        <dbReference type="ARBA" id="ARBA00006432"/>
    </source>
</evidence>
<feature type="domain" description="AMP-binding enzyme C-terminal" evidence="4">
    <location>
        <begin position="356"/>
        <end position="433"/>
    </location>
</feature>